<evidence type="ECO:0000256" key="3">
    <source>
        <dbReference type="ARBA" id="ARBA00023125"/>
    </source>
</evidence>
<feature type="compositionally biased region" description="Polar residues" evidence="5">
    <location>
        <begin position="12"/>
        <end position="28"/>
    </location>
</feature>
<organism evidence="6 7">
    <name type="scientific">Alternaria panax</name>
    <dbReference type="NCBI Taxonomy" id="48097"/>
    <lineage>
        <taxon>Eukaryota</taxon>
        <taxon>Fungi</taxon>
        <taxon>Dikarya</taxon>
        <taxon>Ascomycota</taxon>
        <taxon>Pezizomycotina</taxon>
        <taxon>Dothideomycetes</taxon>
        <taxon>Pleosporomycetidae</taxon>
        <taxon>Pleosporales</taxon>
        <taxon>Pleosporineae</taxon>
        <taxon>Pleosporaceae</taxon>
        <taxon>Alternaria</taxon>
        <taxon>Alternaria sect. Panax</taxon>
    </lineage>
</organism>
<feature type="region of interest" description="Disordered" evidence="5">
    <location>
        <begin position="1"/>
        <end position="36"/>
    </location>
</feature>
<evidence type="ECO:0000256" key="4">
    <source>
        <dbReference type="ARBA" id="ARBA00023163"/>
    </source>
</evidence>
<dbReference type="InterPro" id="IPR052073">
    <property type="entry name" value="Amide_Lactam_Regulators"/>
</dbReference>
<evidence type="ECO:0000256" key="5">
    <source>
        <dbReference type="SAM" id="MobiDB-lite"/>
    </source>
</evidence>
<keyword evidence="4" id="KW-0804">Transcription</keyword>
<comment type="caution">
    <text evidence="6">The sequence shown here is derived from an EMBL/GenBank/DDBJ whole genome shotgun (WGS) entry which is preliminary data.</text>
</comment>
<keyword evidence="3" id="KW-0238">DNA-binding</keyword>
<keyword evidence="7" id="KW-1185">Reference proteome</keyword>
<keyword evidence="1" id="KW-0862">Zinc</keyword>
<evidence type="ECO:0000313" key="7">
    <source>
        <dbReference type="Proteomes" id="UP001199106"/>
    </source>
</evidence>
<reference evidence="6" key="1">
    <citation type="submission" date="2021-07" db="EMBL/GenBank/DDBJ databases">
        <title>Genome Resource of American Ginseng Black Spot Pathogen Alternaria panax.</title>
        <authorList>
            <person name="Qiu C."/>
            <person name="Wang W."/>
            <person name="Liu Z."/>
        </authorList>
    </citation>
    <scope>NUCLEOTIDE SEQUENCE</scope>
    <source>
        <strain evidence="6">BNCC115425</strain>
    </source>
</reference>
<protein>
    <submittedName>
        <fullName evidence="6">Uncharacterized protein</fullName>
    </submittedName>
</protein>
<sequence>MSILRRTRRQSNDQQNTTSLDHLQSSGDALSDGTAPINHENVDEIVDPDDNVLQVACALAATPRQGKLVTSTTADGFSSAIQYQNGLDFVSILGQVVSGQHEVNRVMHVDYPLPRNPARTTVTRLDHEISGLDDDDTACLMSKNAFTMPPHSICDEFLRAYFTYAYPYAPILDRSFAVAMNIAFSVELLSATTLSIPEKGVCEEAVLNSISYLTHVEHRWPRIREMLRLFSWVFEQKGLSFASKSECMQFHLPVTMDSFASQGFESPMGEFADADLFAMFSGLDNPVDMADWLSLPSFSADAES</sequence>
<gene>
    <name evidence="6" type="ORF">G6011_00981</name>
</gene>
<evidence type="ECO:0000256" key="2">
    <source>
        <dbReference type="ARBA" id="ARBA00023015"/>
    </source>
</evidence>
<dbReference type="GO" id="GO:0003677">
    <property type="term" value="F:DNA binding"/>
    <property type="evidence" value="ECO:0007669"/>
    <property type="project" value="UniProtKB-KW"/>
</dbReference>
<evidence type="ECO:0000256" key="1">
    <source>
        <dbReference type="ARBA" id="ARBA00022833"/>
    </source>
</evidence>
<dbReference type="EMBL" id="JAANER010000001">
    <property type="protein sequence ID" value="KAG9195860.1"/>
    <property type="molecule type" value="Genomic_DNA"/>
</dbReference>
<dbReference type="Proteomes" id="UP001199106">
    <property type="component" value="Unassembled WGS sequence"/>
</dbReference>
<dbReference type="PANTHER" id="PTHR47171:SF1">
    <property type="entry name" value="ZN(II)2CYS6 TRANSCRIPTION FACTOR (EUROFUNG)"/>
    <property type="match status" value="1"/>
</dbReference>
<dbReference type="PANTHER" id="PTHR47171">
    <property type="entry name" value="FARA-RELATED"/>
    <property type="match status" value="1"/>
</dbReference>
<evidence type="ECO:0000313" key="6">
    <source>
        <dbReference type="EMBL" id="KAG9195860.1"/>
    </source>
</evidence>
<keyword evidence="2" id="KW-0805">Transcription regulation</keyword>
<proteinExistence type="predicted"/>
<name>A0AAD4IJY5_9PLEO</name>
<accession>A0AAD4IJY5</accession>
<dbReference type="AlphaFoldDB" id="A0AAD4IJY5"/>